<sequence>MKNLTEWIEGLNLKERATFYTFFCAYLGSRMEDADAEDRDFIRLKEIHKGAKAAYEFTKK</sequence>
<accession>A0ABV7A6W3</accession>
<comment type="caution">
    <text evidence="1">The sequence shown here is derived from an EMBL/GenBank/DDBJ whole genome shotgun (WGS) entry which is preliminary data.</text>
</comment>
<reference evidence="2" key="1">
    <citation type="journal article" date="2019" name="Int. J. Syst. Evol. Microbiol.">
        <title>The Global Catalogue of Microorganisms (GCM) 10K type strain sequencing project: providing services to taxonomists for standard genome sequencing and annotation.</title>
        <authorList>
            <consortium name="The Broad Institute Genomics Platform"/>
            <consortium name="The Broad Institute Genome Sequencing Center for Infectious Disease"/>
            <person name="Wu L."/>
            <person name="Ma J."/>
        </authorList>
    </citation>
    <scope>NUCLEOTIDE SEQUENCE [LARGE SCALE GENOMIC DNA]</scope>
    <source>
        <strain evidence="2">KCTC 13193</strain>
    </source>
</reference>
<proteinExistence type="predicted"/>
<dbReference type="RefSeq" id="WP_390305702.1">
    <property type="nucleotide sequence ID" value="NZ_JBHRRZ010000015.1"/>
</dbReference>
<evidence type="ECO:0000313" key="2">
    <source>
        <dbReference type="Proteomes" id="UP001595387"/>
    </source>
</evidence>
<keyword evidence="2" id="KW-1185">Reference proteome</keyword>
<protein>
    <submittedName>
        <fullName evidence="1">Uncharacterized protein</fullName>
    </submittedName>
</protein>
<dbReference type="Proteomes" id="UP001595387">
    <property type="component" value="Unassembled WGS sequence"/>
</dbReference>
<name>A0ABV7A6W3_9BACI</name>
<gene>
    <name evidence="1" type="ORF">ACFODW_09475</name>
</gene>
<organism evidence="1 2">
    <name type="scientific">Virgibacillus sediminis</name>
    <dbReference type="NCBI Taxonomy" id="202260"/>
    <lineage>
        <taxon>Bacteria</taxon>
        <taxon>Bacillati</taxon>
        <taxon>Bacillota</taxon>
        <taxon>Bacilli</taxon>
        <taxon>Bacillales</taxon>
        <taxon>Bacillaceae</taxon>
        <taxon>Virgibacillus</taxon>
    </lineage>
</organism>
<evidence type="ECO:0000313" key="1">
    <source>
        <dbReference type="EMBL" id="MFC2948569.1"/>
    </source>
</evidence>
<dbReference type="EMBL" id="JBHRRZ010000015">
    <property type="protein sequence ID" value="MFC2948569.1"/>
    <property type="molecule type" value="Genomic_DNA"/>
</dbReference>